<sequence length="45" mass="5133">MISRHSRSPVAQNPASMLASTSPRKAHYTFSQPCQEERQHYCILS</sequence>
<comment type="caution">
    <text evidence="2">The sequence shown here is derived from an EMBL/GenBank/DDBJ whole genome shotgun (WGS) entry which is preliminary data.</text>
</comment>
<feature type="compositionally biased region" description="Polar residues" evidence="1">
    <location>
        <begin position="9"/>
        <end position="31"/>
    </location>
</feature>
<dbReference type="AlphaFoldDB" id="D4BEU9"/>
<organism evidence="2 3">
    <name type="scientific">Citrobacter youngae ATCC 29220</name>
    <dbReference type="NCBI Taxonomy" id="500640"/>
    <lineage>
        <taxon>Bacteria</taxon>
        <taxon>Pseudomonadati</taxon>
        <taxon>Pseudomonadota</taxon>
        <taxon>Gammaproteobacteria</taxon>
        <taxon>Enterobacterales</taxon>
        <taxon>Enterobacteriaceae</taxon>
        <taxon>Citrobacter</taxon>
        <taxon>Citrobacter freundii complex</taxon>
    </lineage>
</organism>
<reference evidence="2 3" key="1">
    <citation type="submission" date="2010-02" db="EMBL/GenBank/DDBJ databases">
        <authorList>
            <person name="Weinstock G."/>
            <person name="Sodergren E."/>
            <person name="Clifton S."/>
            <person name="Fulton L."/>
            <person name="Fulton B."/>
            <person name="Courtney L."/>
            <person name="Fronick C."/>
            <person name="Harrison M."/>
            <person name="Strong C."/>
            <person name="Farmer C."/>
            <person name="Delahaunty K."/>
            <person name="Markovic C."/>
            <person name="Hall O."/>
            <person name="Minx P."/>
            <person name="Tomlinson C."/>
            <person name="Mitreva M."/>
            <person name="Nelson J."/>
            <person name="Hou S."/>
            <person name="Wollam A."/>
            <person name="Pepin K.H."/>
            <person name="Johnson M."/>
            <person name="Bhonagiri V."/>
            <person name="Zhang X."/>
            <person name="Suruliraj S."/>
            <person name="Warren W."/>
            <person name="Chinwalla A."/>
            <person name="Mardis E.R."/>
            <person name="Wilson R.K."/>
        </authorList>
    </citation>
    <scope>NUCLEOTIDE SEQUENCE [LARGE SCALE GENOMIC DNA]</scope>
    <source>
        <strain evidence="2 3">ATCC 29220</strain>
    </source>
</reference>
<protein>
    <submittedName>
        <fullName evidence="2">Uncharacterized protein</fullName>
    </submittedName>
</protein>
<name>D4BEU9_9ENTR</name>
<proteinExistence type="predicted"/>
<feature type="region of interest" description="Disordered" evidence="1">
    <location>
        <begin position="1"/>
        <end position="31"/>
    </location>
</feature>
<evidence type="ECO:0000313" key="3">
    <source>
        <dbReference type="Proteomes" id="UP000003880"/>
    </source>
</evidence>
<evidence type="ECO:0000256" key="1">
    <source>
        <dbReference type="SAM" id="MobiDB-lite"/>
    </source>
</evidence>
<dbReference type="Proteomes" id="UP000003880">
    <property type="component" value="Unassembled WGS sequence"/>
</dbReference>
<accession>D4BEU9</accession>
<dbReference type="EMBL" id="ABWL02000016">
    <property type="protein sequence ID" value="EFE07428.1"/>
    <property type="molecule type" value="Genomic_DNA"/>
</dbReference>
<gene>
    <name evidence="2" type="ORF">CIT292_09312</name>
</gene>
<dbReference type="HOGENOM" id="CLU_3197853_0_0_6"/>
<evidence type="ECO:0000313" key="2">
    <source>
        <dbReference type="EMBL" id="EFE07428.1"/>
    </source>
</evidence>